<reference evidence="2" key="1">
    <citation type="journal article" date="2020" name="New Phytol.">
        <title>Comparative genomics reveals dynamic genome evolution in host specialist ectomycorrhizal fungi.</title>
        <authorList>
            <person name="Lofgren L.A."/>
            <person name="Nguyen N.H."/>
            <person name="Vilgalys R."/>
            <person name="Ruytinx J."/>
            <person name="Liao H.L."/>
            <person name="Branco S."/>
            <person name="Kuo A."/>
            <person name="LaButti K."/>
            <person name="Lipzen A."/>
            <person name="Andreopoulos W."/>
            <person name="Pangilinan J."/>
            <person name="Riley R."/>
            <person name="Hundley H."/>
            <person name="Na H."/>
            <person name="Barry K."/>
            <person name="Grigoriev I.V."/>
            <person name="Stajich J.E."/>
            <person name="Kennedy P.G."/>
        </authorList>
    </citation>
    <scope>NUCLEOTIDE SEQUENCE</scope>
    <source>
        <strain evidence="2">MN1</strain>
    </source>
</reference>
<evidence type="ECO:0000313" key="3">
    <source>
        <dbReference type="Proteomes" id="UP000807769"/>
    </source>
</evidence>
<dbReference type="EMBL" id="JABBWG010000006">
    <property type="protein sequence ID" value="KAG1822018.1"/>
    <property type="molecule type" value="Genomic_DNA"/>
</dbReference>
<keyword evidence="1" id="KW-1133">Transmembrane helix</keyword>
<name>A0A9P7EHJ9_9AGAM</name>
<proteinExistence type="predicted"/>
<evidence type="ECO:0000256" key="1">
    <source>
        <dbReference type="SAM" id="Phobius"/>
    </source>
</evidence>
<keyword evidence="1" id="KW-0472">Membrane</keyword>
<gene>
    <name evidence="2" type="ORF">BJ212DRAFT_936670</name>
</gene>
<protein>
    <submittedName>
        <fullName evidence="2">Uncharacterized protein</fullName>
    </submittedName>
</protein>
<comment type="caution">
    <text evidence="2">The sequence shown here is derived from an EMBL/GenBank/DDBJ whole genome shotgun (WGS) entry which is preliminary data.</text>
</comment>
<dbReference type="RefSeq" id="XP_041196758.1">
    <property type="nucleotide sequence ID" value="XM_041344388.1"/>
</dbReference>
<dbReference type="Proteomes" id="UP000807769">
    <property type="component" value="Unassembled WGS sequence"/>
</dbReference>
<feature type="transmembrane region" description="Helical" evidence="1">
    <location>
        <begin position="122"/>
        <end position="142"/>
    </location>
</feature>
<sequence length="257" mass="28145">MGIALPEAELIAVFLETLFYGVFFTLYWSTLVILLKKGGIQRDLLIPVATLLLCIATAHLIIDLVRVLEAFIFSAPTIGADAYYSNLASPLELAKTALYVTQPTVADAVLVWRCYVLNNRSLLVGIPGCIVLLTNGAIGYYVVWCLSQAGVGSTVYTIAPGFITTFYVLTMLISVICTTLISWRIYHSRRSMSDNPVLLPVLIVVIESGALYATSVLALLLAFLTGSNWPIPRDGYRPSYRGDRILSHHPASTLPCR</sequence>
<feature type="transmembrane region" description="Helical" evidence="1">
    <location>
        <begin position="44"/>
        <end position="62"/>
    </location>
</feature>
<evidence type="ECO:0000313" key="2">
    <source>
        <dbReference type="EMBL" id="KAG1822018.1"/>
    </source>
</evidence>
<feature type="transmembrane region" description="Helical" evidence="1">
    <location>
        <begin position="162"/>
        <end position="185"/>
    </location>
</feature>
<dbReference type="GeneID" id="64638404"/>
<feature type="transmembrane region" description="Helical" evidence="1">
    <location>
        <begin position="197"/>
        <end position="224"/>
    </location>
</feature>
<organism evidence="2 3">
    <name type="scientific">Suillus subaureus</name>
    <dbReference type="NCBI Taxonomy" id="48587"/>
    <lineage>
        <taxon>Eukaryota</taxon>
        <taxon>Fungi</taxon>
        <taxon>Dikarya</taxon>
        <taxon>Basidiomycota</taxon>
        <taxon>Agaricomycotina</taxon>
        <taxon>Agaricomycetes</taxon>
        <taxon>Agaricomycetidae</taxon>
        <taxon>Boletales</taxon>
        <taxon>Suillineae</taxon>
        <taxon>Suillaceae</taxon>
        <taxon>Suillus</taxon>
    </lineage>
</organism>
<dbReference type="AlphaFoldDB" id="A0A9P7EHJ9"/>
<keyword evidence="1" id="KW-0812">Transmembrane</keyword>
<keyword evidence="3" id="KW-1185">Reference proteome</keyword>
<feature type="transmembrane region" description="Helical" evidence="1">
    <location>
        <begin position="12"/>
        <end position="35"/>
    </location>
</feature>
<accession>A0A9P7EHJ9</accession>
<dbReference type="OrthoDB" id="2756618at2759"/>